<evidence type="ECO:0000256" key="6">
    <source>
        <dbReference type="ARBA" id="ARBA00023125"/>
    </source>
</evidence>
<protein>
    <recommendedName>
        <fullName evidence="8">Abasic site processing protein</fullName>
        <ecNumber evidence="8">3.4.-.-</ecNumber>
    </recommendedName>
</protein>
<dbReference type="GO" id="GO:0006508">
    <property type="term" value="P:proteolysis"/>
    <property type="evidence" value="ECO:0007669"/>
    <property type="project" value="UniProtKB-KW"/>
</dbReference>
<evidence type="ECO:0000256" key="1">
    <source>
        <dbReference type="ARBA" id="ARBA00008136"/>
    </source>
</evidence>
<evidence type="ECO:0000313" key="10">
    <source>
        <dbReference type="Proteomes" id="UP000244912"/>
    </source>
</evidence>
<keyword evidence="2 8" id="KW-0645">Protease</keyword>
<comment type="similarity">
    <text evidence="1 8">Belongs to the SOS response-associated peptidase family.</text>
</comment>
<evidence type="ECO:0000256" key="4">
    <source>
        <dbReference type="ARBA" id="ARBA00022801"/>
    </source>
</evidence>
<dbReference type="Proteomes" id="UP000244912">
    <property type="component" value="Unassembled WGS sequence"/>
</dbReference>
<dbReference type="GO" id="GO:0003697">
    <property type="term" value="F:single-stranded DNA binding"/>
    <property type="evidence" value="ECO:0007669"/>
    <property type="project" value="InterPro"/>
</dbReference>
<sequence length="224" mass="24825">MVGVNWPTMCGRFAITLPPDAMAQLFSALPANDLPPVPNYNVCPTDPVHAILVEGERRLQSLRWGFLPHWAKSPTDGPPLINARAETVAEKPAFRDAIRARRCLIPADGYFEWTKDAEGNRLPWFIRPEHEGPFAFAGLWQDWERDGQAIRACAIVTCAAVGAPEALHHRMPVVVKPQDWALWLGEEGKGAARLMQPTETVTWHRVGRDVNSNRSEGAGLIAPV</sequence>
<accession>A0A2R8BU32</accession>
<keyword evidence="10" id="KW-1185">Reference proteome</keyword>
<evidence type="ECO:0000256" key="7">
    <source>
        <dbReference type="ARBA" id="ARBA00023239"/>
    </source>
</evidence>
<keyword evidence="4 8" id="KW-0378">Hydrolase</keyword>
<keyword evidence="3" id="KW-0227">DNA damage</keyword>
<dbReference type="AlphaFoldDB" id="A0A2R8BU32"/>
<keyword evidence="6" id="KW-0238">DNA-binding</keyword>
<evidence type="ECO:0000256" key="5">
    <source>
        <dbReference type="ARBA" id="ARBA00023124"/>
    </source>
</evidence>
<dbReference type="GO" id="GO:0016829">
    <property type="term" value="F:lyase activity"/>
    <property type="evidence" value="ECO:0007669"/>
    <property type="project" value="UniProtKB-KW"/>
</dbReference>
<dbReference type="Gene3D" id="3.90.1680.10">
    <property type="entry name" value="SOS response associated peptidase-like"/>
    <property type="match status" value="1"/>
</dbReference>
<dbReference type="SUPFAM" id="SSF143081">
    <property type="entry name" value="BB1717-like"/>
    <property type="match status" value="1"/>
</dbReference>
<name>A0A2R8BU32_9RHOB</name>
<keyword evidence="7" id="KW-0456">Lyase</keyword>
<dbReference type="InterPro" id="IPR036590">
    <property type="entry name" value="SRAP-like"/>
</dbReference>
<dbReference type="GO" id="GO:0008233">
    <property type="term" value="F:peptidase activity"/>
    <property type="evidence" value="ECO:0007669"/>
    <property type="project" value="UniProtKB-KW"/>
</dbReference>
<organism evidence="9 10">
    <name type="scientific">Palleronia abyssalis</name>
    <dbReference type="NCBI Taxonomy" id="1501240"/>
    <lineage>
        <taxon>Bacteria</taxon>
        <taxon>Pseudomonadati</taxon>
        <taxon>Pseudomonadota</taxon>
        <taxon>Alphaproteobacteria</taxon>
        <taxon>Rhodobacterales</taxon>
        <taxon>Roseobacteraceae</taxon>
        <taxon>Palleronia</taxon>
    </lineage>
</organism>
<dbReference type="PANTHER" id="PTHR13604">
    <property type="entry name" value="DC12-RELATED"/>
    <property type="match status" value="1"/>
</dbReference>
<dbReference type="EMBL" id="ONZF01000002">
    <property type="protein sequence ID" value="SPJ23645.1"/>
    <property type="molecule type" value="Genomic_DNA"/>
</dbReference>
<dbReference type="PANTHER" id="PTHR13604:SF0">
    <property type="entry name" value="ABASIC SITE PROCESSING PROTEIN HMCES"/>
    <property type="match status" value="1"/>
</dbReference>
<keyword evidence="5" id="KW-0190">Covalent protein-DNA linkage</keyword>
<dbReference type="EC" id="3.4.-.-" evidence="8"/>
<dbReference type="GO" id="GO:0106300">
    <property type="term" value="P:protein-DNA covalent cross-linking repair"/>
    <property type="evidence" value="ECO:0007669"/>
    <property type="project" value="InterPro"/>
</dbReference>
<gene>
    <name evidence="9" type="primary">yedK</name>
    <name evidence="9" type="ORF">PAA8504_01458</name>
</gene>
<dbReference type="Pfam" id="PF02586">
    <property type="entry name" value="SRAP"/>
    <property type="match status" value="1"/>
</dbReference>
<evidence type="ECO:0000313" key="9">
    <source>
        <dbReference type="EMBL" id="SPJ23645.1"/>
    </source>
</evidence>
<proteinExistence type="inferred from homology"/>
<dbReference type="InterPro" id="IPR003738">
    <property type="entry name" value="SRAP"/>
</dbReference>
<reference evidence="9 10" key="1">
    <citation type="submission" date="2018-03" db="EMBL/GenBank/DDBJ databases">
        <authorList>
            <person name="Keele B.F."/>
        </authorList>
    </citation>
    <scope>NUCLEOTIDE SEQUENCE [LARGE SCALE GENOMIC DNA]</scope>
    <source>
        <strain evidence="9 10">CECT 8504</strain>
    </source>
</reference>
<evidence type="ECO:0000256" key="2">
    <source>
        <dbReference type="ARBA" id="ARBA00022670"/>
    </source>
</evidence>
<evidence type="ECO:0000256" key="8">
    <source>
        <dbReference type="RuleBase" id="RU364100"/>
    </source>
</evidence>
<evidence type="ECO:0000256" key="3">
    <source>
        <dbReference type="ARBA" id="ARBA00022763"/>
    </source>
</evidence>